<keyword evidence="3" id="KW-0808">Transferase</keyword>
<evidence type="ECO:0000259" key="4">
    <source>
        <dbReference type="Pfam" id="PF00535"/>
    </source>
</evidence>
<feature type="domain" description="Glycosyltransferase 2-like" evidence="4">
    <location>
        <begin position="12"/>
        <end position="177"/>
    </location>
</feature>
<evidence type="ECO:0000256" key="1">
    <source>
        <dbReference type="ARBA" id="ARBA00006739"/>
    </source>
</evidence>
<comment type="similarity">
    <text evidence="1">Belongs to the glycosyltransferase 2 family.</text>
</comment>
<keyword evidence="2" id="KW-0328">Glycosyltransferase</keyword>
<accession>A0A6J6GL43</accession>
<evidence type="ECO:0000256" key="3">
    <source>
        <dbReference type="ARBA" id="ARBA00022679"/>
    </source>
</evidence>
<dbReference type="InterPro" id="IPR001173">
    <property type="entry name" value="Glyco_trans_2-like"/>
</dbReference>
<gene>
    <name evidence="5" type="ORF">UFOPK1493_04245</name>
</gene>
<dbReference type="EMBL" id="CAEZSR010000310">
    <property type="protein sequence ID" value="CAB4599824.1"/>
    <property type="molecule type" value="Genomic_DNA"/>
</dbReference>
<dbReference type="SUPFAM" id="SSF53448">
    <property type="entry name" value="Nucleotide-diphospho-sugar transferases"/>
    <property type="match status" value="1"/>
</dbReference>
<evidence type="ECO:0000256" key="2">
    <source>
        <dbReference type="ARBA" id="ARBA00022676"/>
    </source>
</evidence>
<proteinExistence type="inferred from homology"/>
<dbReference type="FunFam" id="3.90.550.10:FF:000122">
    <property type="entry name" value="Dolichol-phosphate mannosyltransferase subunit 1"/>
    <property type="match status" value="1"/>
</dbReference>
<dbReference type="PANTHER" id="PTHR43398">
    <property type="entry name" value="DOLICHOL-PHOSPHATE MANNOSYLTRANSFERASE SUBUNIT 1"/>
    <property type="match status" value="1"/>
</dbReference>
<organism evidence="5">
    <name type="scientific">freshwater metagenome</name>
    <dbReference type="NCBI Taxonomy" id="449393"/>
    <lineage>
        <taxon>unclassified sequences</taxon>
        <taxon>metagenomes</taxon>
        <taxon>ecological metagenomes</taxon>
    </lineage>
</organism>
<dbReference type="GO" id="GO:0004582">
    <property type="term" value="F:dolichyl-phosphate beta-D-mannosyltransferase activity"/>
    <property type="evidence" value="ECO:0007669"/>
    <property type="project" value="InterPro"/>
</dbReference>
<dbReference type="InterPro" id="IPR039528">
    <property type="entry name" value="DPM1-like"/>
</dbReference>
<sequence>MSLPWRTVRCVVVVPTYNERENITTFLGAVRAAVPHADVLVVDDNSPDGTGALAEQAAAELGQVKVLHRPGKQGLGSAYRNGFTVALDEGYDVVVSMDVDFSHDPTVIPTLVAEIEAGADAVIGSRYVPGGATADWPVHRRLLSRWGNRYTGVVLGLGVRDATSGFRAYRASALRDIEPASTAAEGYAFLTELVRRLVVRGHPVHEVPIVFRDRELGTSKMSSRIIVESMLLVTRWGIADLVHRRRPRRPR</sequence>
<dbReference type="Gene3D" id="3.90.550.10">
    <property type="entry name" value="Spore Coat Polysaccharide Biosynthesis Protein SpsA, Chain A"/>
    <property type="match status" value="1"/>
</dbReference>
<reference evidence="5" key="1">
    <citation type="submission" date="2020-05" db="EMBL/GenBank/DDBJ databases">
        <authorList>
            <person name="Chiriac C."/>
            <person name="Salcher M."/>
            <person name="Ghai R."/>
            <person name="Kavagutti S V."/>
        </authorList>
    </citation>
    <scope>NUCLEOTIDE SEQUENCE</scope>
</reference>
<dbReference type="Pfam" id="PF00535">
    <property type="entry name" value="Glycos_transf_2"/>
    <property type="match status" value="1"/>
</dbReference>
<dbReference type="PANTHER" id="PTHR43398:SF1">
    <property type="entry name" value="DOLICHOL-PHOSPHATE MANNOSYLTRANSFERASE SUBUNIT 1"/>
    <property type="match status" value="1"/>
</dbReference>
<dbReference type="InterPro" id="IPR029044">
    <property type="entry name" value="Nucleotide-diphossugar_trans"/>
</dbReference>
<dbReference type="CDD" id="cd06442">
    <property type="entry name" value="DPM1_like"/>
    <property type="match status" value="1"/>
</dbReference>
<dbReference type="GO" id="GO:0016020">
    <property type="term" value="C:membrane"/>
    <property type="evidence" value="ECO:0007669"/>
    <property type="project" value="GOC"/>
</dbReference>
<dbReference type="GO" id="GO:0009247">
    <property type="term" value="P:glycolipid biosynthetic process"/>
    <property type="evidence" value="ECO:0007669"/>
    <property type="project" value="TreeGrafter"/>
</dbReference>
<name>A0A6J6GL43_9ZZZZ</name>
<evidence type="ECO:0000313" key="5">
    <source>
        <dbReference type="EMBL" id="CAB4599824.1"/>
    </source>
</evidence>
<protein>
    <submittedName>
        <fullName evidence="5">Unannotated protein</fullName>
    </submittedName>
</protein>
<dbReference type="AlphaFoldDB" id="A0A6J6GL43"/>